<name>A0AAN9YG30_9PEZI</name>
<evidence type="ECO:0000313" key="3">
    <source>
        <dbReference type="Proteomes" id="UP001320245"/>
    </source>
</evidence>
<proteinExistence type="predicted"/>
<dbReference type="AlphaFoldDB" id="A0AAN9YG30"/>
<feature type="region of interest" description="Disordered" evidence="1">
    <location>
        <begin position="327"/>
        <end position="349"/>
    </location>
</feature>
<evidence type="ECO:0000256" key="1">
    <source>
        <dbReference type="SAM" id="MobiDB-lite"/>
    </source>
</evidence>
<comment type="caution">
    <text evidence="2">The sequence shown here is derived from an EMBL/GenBank/DDBJ whole genome shotgun (WGS) entry which is preliminary data.</text>
</comment>
<sequence>MDNLIKSFMRVVRKLDNADELIQSFPEWERSVFSQDVALSSSLTPQDQRRILDFPDPDTQAANIAKSSTLAKEDLLKRAAETPSRLSDTEISLLRNRYWLDISPDEKKAVMHAQGLLSGPSRISEDEYKQAEERLKTVRRPLYAENEEKAIDNALGEDLRREKDAWRASQKQEAEKALTRAFPWVRRLWEEDIQGGEKHWGYGIFIDPEAFSDGEEAERYMDRRDGVLSHAHGAVGTSISAIRNKWRLQRLDWPTDATAGDGEKEGGSQTALNSDDKEDSSGPAGDAVPSVRTGGPRLLVRKERTEEEGADEKRAVKFQKLREQFRSVRDRAPKRQRQEHTTLSAPTQQAERGGLLDGILQNVFLVVDKFSAGTVYSESVYPGQGISGYGLVDDIWLWAVDPEYDYDDAANDAPAAAAATTTIEGPTTSTGTPRSRYRGFMRVRLQQIVNNFYDARRFHESDYPMEKIWEAAQKSMHQAFVSLRDDEARSWSQDRFIGSAMRAQPPRVVLGQPASFHGIK</sequence>
<protein>
    <submittedName>
        <fullName evidence="2">Uncharacterized protein</fullName>
    </submittedName>
</protein>
<gene>
    <name evidence="2" type="ORF">SLS53_005723</name>
</gene>
<feature type="region of interest" description="Disordered" evidence="1">
    <location>
        <begin position="255"/>
        <end position="315"/>
    </location>
</feature>
<keyword evidence="3" id="KW-1185">Reference proteome</keyword>
<reference evidence="2 3" key="1">
    <citation type="journal article" date="2023" name="PLoS ONE">
        <title>Cytospora paraplurivora sp. nov. isolated from orchards with fruit tree decline syndrome in Ontario, Canada.</title>
        <authorList>
            <person name="Ilyukhin E."/>
            <person name="Nguyen H.D.T."/>
            <person name="Castle A.J."/>
            <person name="Ellouze W."/>
        </authorList>
    </citation>
    <scope>NUCLEOTIDE SEQUENCE [LARGE SCALE GENOMIC DNA]</scope>
    <source>
        <strain evidence="2 3">FDS-564</strain>
    </source>
</reference>
<feature type="compositionally biased region" description="Basic and acidic residues" evidence="1">
    <location>
        <begin position="327"/>
        <end position="340"/>
    </location>
</feature>
<accession>A0AAN9YG30</accession>
<dbReference type="Proteomes" id="UP001320245">
    <property type="component" value="Unassembled WGS sequence"/>
</dbReference>
<evidence type="ECO:0000313" key="2">
    <source>
        <dbReference type="EMBL" id="KAK7739753.1"/>
    </source>
</evidence>
<feature type="compositionally biased region" description="Basic and acidic residues" evidence="1">
    <location>
        <begin position="300"/>
        <end position="315"/>
    </location>
</feature>
<organism evidence="2 3">
    <name type="scientific">Cytospora paraplurivora</name>
    <dbReference type="NCBI Taxonomy" id="2898453"/>
    <lineage>
        <taxon>Eukaryota</taxon>
        <taxon>Fungi</taxon>
        <taxon>Dikarya</taxon>
        <taxon>Ascomycota</taxon>
        <taxon>Pezizomycotina</taxon>
        <taxon>Sordariomycetes</taxon>
        <taxon>Sordariomycetidae</taxon>
        <taxon>Diaporthales</taxon>
        <taxon>Cytosporaceae</taxon>
        <taxon>Cytospora</taxon>
    </lineage>
</organism>
<dbReference type="EMBL" id="JAJSPL020000022">
    <property type="protein sequence ID" value="KAK7739753.1"/>
    <property type="molecule type" value="Genomic_DNA"/>
</dbReference>